<dbReference type="OrthoDB" id="9793944at2"/>
<comment type="caution">
    <text evidence="5">The sequence shown here is derived from an EMBL/GenBank/DDBJ whole genome shotgun (WGS) entry which is preliminary data.</text>
</comment>
<keyword evidence="1" id="KW-0285">Flavoprotein</keyword>
<reference evidence="5 6" key="1">
    <citation type="submission" date="2018-04" db="EMBL/GenBank/DDBJ databases">
        <title>Genomic Encyclopedia of Type Strains, Phase IV (KMG-IV): sequencing the most valuable type-strain genomes for metagenomic binning, comparative biology and taxonomic classification.</title>
        <authorList>
            <person name="Goeker M."/>
        </authorList>
    </citation>
    <scope>NUCLEOTIDE SEQUENCE [LARGE SCALE GENOMIC DNA]</scope>
    <source>
        <strain evidence="5 6">DSM 10065</strain>
    </source>
</reference>
<evidence type="ECO:0000256" key="3">
    <source>
        <dbReference type="ARBA" id="ARBA00023002"/>
    </source>
</evidence>
<protein>
    <submittedName>
        <fullName evidence="5">Carbon-monoxide dehydrogenase medium subunit</fullName>
    </submittedName>
</protein>
<dbReference type="Pfam" id="PF00941">
    <property type="entry name" value="FAD_binding_5"/>
    <property type="match status" value="1"/>
</dbReference>
<dbReference type="InterPro" id="IPR051312">
    <property type="entry name" value="Diverse_Substr_Oxidored"/>
</dbReference>
<keyword evidence="2" id="KW-0274">FAD</keyword>
<dbReference type="InterPro" id="IPR016169">
    <property type="entry name" value="FAD-bd_PCMH_sub2"/>
</dbReference>
<dbReference type="SUPFAM" id="SSF55447">
    <property type="entry name" value="CO dehydrogenase flavoprotein C-terminal domain-like"/>
    <property type="match status" value="1"/>
</dbReference>
<dbReference type="InterPro" id="IPR002346">
    <property type="entry name" value="Mopterin_DH_FAD-bd"/>
</dbReference>
<dbReference type="AlphaFoldDB" id="A0A2U1CPF8"/>
<dbReference type="Pfam" id="PF03450">
    <property type="entry name" value="CO_deh_flav_C"/>
    <property type="match status" value="1"/>
</dbReference>
<dbReference type="SUPFAM" id="SSF56176">
    <property type="entry name" value="FAD-binding/transporter-associated domain-like"/>
    <property type="match status" value="1"/>
</dbReference>
<dbReference type="Gene3D" id="3.30.465.10">
    <property type="match status" value="1"/>
</dbReference>
<dbReference type="Proteomes" id="UP000246145">
    <property type="component" value="Unassembled WGS sequence"/>
</dbReference>
<gene>
    <name evidence="5" type="ORF">C7440_0074</name>
</gene>
<dbReference type="InterPro" id="IPR016167">
    <property type="entry name" value="FAD-bd_PCMH_sub1"/>
</dbReference>
<evidence type="ECO:0000313" key="5">
    <source>
        <dbReference type="EMBL" id="PVY67691.1"/>
    </source>
</evidence>
<proteinExistence type="predicted"/>
<dbReference type="PANTHER" id="PTHR42659:SF2">
    <property type="entry name" value="XANTHINE DEHYDROGENASE SUBUNIT C-RELATED"/>
    <property type="match status" value="1"/>
</dbReference>
<dbReference type="Gene3D" id="3.30.390.50">
    <property type="entry name" value="CO dehydrogenase flavoprotein, C-terminal domain"/>
    <property type="match status" value="1"/>
</dbReference>
<dbReference type="EMBL" id="QEKO01000001">
    <property type="protein sequence ID" value="PVY67691.1"/>
    <property type="molecule type" value="Genomic_DNA"/>
</dbReference>
<sequence>MYSFSYHRAADVEDVRAHLNNGSDSKLLGGGQTLLASLKLRLAQPDCLVDLAGLPELRGIRQADGKLLVGAMTAHAAVASSTEVKGAIPALSYLAGQIGDPMVRNCGTLGGSLANNDPAADYPAAVLGLGAVIVTDRRRIAADEFFLGMFETALEADELIVRVEFPMAECAGYIKFKHPASRFALVGVFVAKTVAGVRVAVTGAGSVVFRVHAMEEALTRRFDPEAIAHIRLDEADMNSDLHATAAYRAHLVNVLARRAVRAALN</sequence>
<dbReference type="PANTHER" id="PTHR42659">
    <property type="entry name" value="XANTHINE DEHYDROGENASE SUBUNIT C-RELATED"/>
    <property type="match status" value="1"/>
</dbReference>
<feature type="domain" description="FAD-binding PCMH-type" evidence="4">
    <location>
        <begin position="1"/>
        <end position="170"/>
    </location>
</feature>
<dbReference type="RefSeq" id="WP_116517022.1">
    <property type="nucleotide sequence ID" value="NZ_JACCEX010000001.1"/>
</dbReference>
<dbReference type="InterPro" id="IPR036318">
    <property type="entry name" value="FAD-bd_PCMH-like_sf"/>
</dbReference>
<dbReference type="PROSITE" id="PS51387">
    <property type="entry name" value="FAD_PCMH"/>
    <property type="match status" value="1"/>
</dbReference>
<name>A0A2U1CPF8_9BURK</name>
<dbReference type="Gene3D" id="3.30.43.10">
    <property type="entry name" value="Uridine Diphospho-n-acetylenolpyruvylglucosamine Reductase, domain 2"/>
    <property type="match status" value="1"/>
</dbReference>
<dbReference type="GO" id="GO:0071949">
    <property type="term" value="F:FAD binding"/>
    <property type="evidence" value="ECO:0007669"/>
    <property type="project" value="InterPro"/>
</dbReference>
<dbReference type="InterPro" id="IPR005107">
    <property type="entry name" value="CO_DH_flav_C"/>
</dbReference>
<keyword evidence="3" id="KW-0560">Oxidoreductase</keyword>
<evidence type="ECO:0000259" key="4">
    <source>
        <dbReference type="PROSITE" id="PS51387"/>
    </source>
</evidence>
<dbReference type="InterPro" id="IPR036683">
    <property type="entry name" value="CO_DH_flav_C_dom_sf"/>
</dbReference>
<dbReference type="InterPro" id="IPR016166">
    <property type="entry name" value="FAD-bd_PCMH"/>
</dbReference>
<dbReference type="SMART" id="SM01092">
    <property type="entry name" value="CO_deh_flav_C"/>
    <property type="match status" value="1"/>
</dbReference>
<dbReference type="GO" id="GO:0016491">
    <property type="term" value="F:oxidoreductase activity"/>
    <property type="evidence" value="ECO:0007669"/>
    <property type="project" value="UniProtKB-KW"/>
</dbReference>
<evidence type="ECO:0000256" key="2">
    <source>
        <dbReference type="ARBA" id="ARBA00022827"/>
    </source>
</evidence>
<keyword evidence="6" id="KW-1185">Reference proteome</keyword>
<organism evidence="5 6">
    <name type="scientific">Pusillimonas noertemannii</name>
    <dbReference type="NCBI Taxonomy" id="305977"/>
    <lineage>
        <taxon>Bacteria</taxon>
        <taxon>Pseudomonadati</taxon>
        <taxon>Pseudomonadota</taxon>
        <taxon>Betaproteobacteria</taxon>
        <taxon>Burkholderiales</taxon>
        <taxon>Alcaligenaceae</taxon>
        <taxon>Pusillimonas</taxon>
    </lineage>
</organism>
<evidence type="ECO:0000256" key="1">
    <source>
        <dbReference type="ARBA" id="ARBA00022630"/>
    </source>
</evidence>
<evidence type="ECO:0000313" key="6">
    <source>
        <dbReference type="Proteomes" id="UP000246145"/>
    </source>
</evidence>
<accession>A0A2U1CPF8</accession>